<reference evidence="10" key="1">
    <citation type="submission" date="2022-11" db="UniProtKB">
        <authorList>
            <consortium name="WormBaseParasite"/>
        </authorList>
    </citation>
    <scope>IDENTIFICATION</scope>
</reference>
<dbReference type="PANTHER" id="PTHR24413">
    <property type="entry name" value="SPECKLE-TYPE POZ PROTEIN"/>
    <property type="match status" value="1"/>
</dbReference>
<dbReference type="SMART" id="SM00225">
    <property type="entry name" value="BTB"/>
    <property type="match status" value="1"/>
</dbReference>
<dbReference type="GO" id="GO:0003677">
    <property type="term" value="F:DNA binding"/>
    <property type="evidence" value="ECO:0007669"/>
    <property type="project" value="UniProtKB-UniRule"/>
</dbReference>
<comment type="subcellular location">
    <subcellularLocation>
        <location evidence="1 5 6">Nucleus</location>
    </subcellularLocation>
</comment>
<dbReference type="SMART" id="SM00389">
    <property type="entry name" value="HOX"/>
    <property type="match status" value="1"/>
</dbReference>
<evidence type="ECO:0000256" key="2">
    <source>
        <dbReference type="ARBA" id="ARBA00023125"/>
    </source>
</evidence>
<dbReference type="InterPro" id="IPR000210">
    <property type="entry name" value="BTB/POZ_dom"/>
</dbReference>
<accession>A0A914MZ42</accession>
<dbReference type="GO" id="GO:0000981">
    <property type="term" value="F:DNA-binding transcription factor activity, RNA polymerase II-specific"/>
    <property type="evidence" value="ECO:0007669"/>
    <property type="project" value="InterPro"/>
</dbReference>
<dbReference type="GO" id="GO:0005634">
    <property type="term" value="C:nucleus"/>
    <property type="evidence" value="ECO:0007669"/>
    <property type="project" value="UniProtKB-SubCell"/>
</dbReference>
<dbReference type="Proteomes" id="UP000887563">
    <property type="component" value="Unplaced"/>
</dbReference>
<protein>
    <submittedName>
        <fullName evidence="10">BTB domain-containing protein</fullName>
    </submittedName>
</protein>
<dbReference type="Pfam" id="PF00046">
    <property type="entry name" value="Homeodomain"/>
    <property type="match status" value="1"/>
</dbReference>
<keyword evidence="3 5" id="KW-0371">Homeobox</keyword>
<dbReference type="Gene3D" id="3.30.710.10">
    <property type="entry name" value="Potassium Channel Kv1.1, Chain A"/>
    <property type="match status" value="1"/>
</dbReference>
<dbReference type="Pfam" id="PF00651">
    <property type="entry name" value="BTB"/>
    <property type="match status" value="1"/>
</dbReference>
<dbReference type="SUPFAM" id="SSF46689">
    <property type="entry name" value="Homeodomain-like"/>
    <property type="match status" value="1"/>
</dbReference>
<dbReference type="GO" id="GO:0030163">
    <property type="term" value="P:protein catabolic process"/>
    <property type="evidence" value="ECO:0007669"/>
    <property type="project" value="UniProtKB-ARBA"/>
</dbReference>
<dbReference type="InterPro" id="IPR002083">
    <property type="entry name" value="MATH/TRAF_dom"/>
</dbReference>
<keyword evidence="4 5" id="KW-0539">Nucleus</keyword>
<dbReference type="CDD" id="cd18186">
    <property type="entry name" value="BTB_POZ_ZBTB_KLHL-like"/>
    <property type="match status" value="1"/>
</dbReference>
<evidence type="ECO:0000313" key="10">
    <source>
        <dbReference type="WBParaSite" id="Minc3s02804g31627"/>
    </source>
</evidence>
<dbReference type="InterPro" id="IPR001356">
    <property type="entry name" value="HD"/>
</dbReference>
<dbReference type="AlphaFoldDB" id="A0A914MZ42"/>
<dbReference type="PROSITE" id="PS50097">
    <property type="entry name" value="BTB"/>
    <property type="match status" value="1"/>
</dbReference>
<evidence type="ECO:0000256" key="5">
    <source>
        <dbReference type="PROSITE-ProRule" id="PRU00108"/>
    </source>
</evidence>
<organism evidence="9 10">
    <name type="scientific">Meloidogyne incognita</name>
    <name type="common">Southern root-knot nematode worm</name>
    <name type="synonym">Oxyuris incognita</name>
    <dbReference type="NCBI Taxonomy" id="6306"/>
    <lineage>
        <taxon>Eukaryota</taxon>
        <taxon>Metazoa</taxon>
        <taxon>Ecdysozoa</taxon>
        <taxon>Nematoda</taxon>
        <taxon>Chromadorea</taxon>
        <taxon>Rhabditida</taxon>
        <taxon>Tylenchina</taxon>
        <taxon>Tylenchomorpha</taxon>
        <taxon>Tylenchoidea</taxon>
        <taxon>Meloidogynidae</taxon>
        <taxon>Meloidogyninae</taxon>
        <taxon>Meloidogyne</taxon>
        <taxon>Meloidogyne incognita group</taxon>
    </lineage>
</organism>
<evidence type="ECO:0000259" key="8">
    <source>
        <dbReference type="PROSITE" id="PS50097"/>
    </source>
</evidence>
<evidence type="ECO:0000256" key="4">
    <source>
        <dbReference type="ARBA" id="ARBA00023242"/>
    </source>
</evidence>
<name>A0A914MZ42_MELIC</name>
<proteinExistence type="predicted"/>
<dbReference type="SUPFAM" id="SSF54695">
    <property type="entry name" value="POZ domain"/>
    <property type="match status" value="1"/>
</dbReference>
<dbReference type="Gene3D" id="2.60.210.10">
    <property type="entry name" value="Apoptosis, Tumor Necrosis Factor Receptor Associated Protein 2, Chain A"/>
    <property type="match status" value="1"/>
</dbReference>
<feature type="domain" description="BTB" evidence="8">
    <location>
        <begin position="198"/>
        <end position="266"/>
    </location>
</feature>
<evidence type="ECO:0000256" key="6">
    <source>
        <dbReference type="RuleBase" id="RU000682"/>
    </source>
</evidence>
<dbReference type="InterPro" id="IPR011333">
    <property type="entry name" value="SKP1/BTB/POZ_sf"/>
</dbReference>
<dbReference type="PROSITE" id="PS00027">
    <property type="entry name" value="HOMEOBOX_1"/>
    <property type="match status" value="1"/>
</dbReference>
<sequence>MVSDVSTFESITCKIEWKLYDLDKHEQFMQNGQFLTSKQFGNPKCPSVKWELRIYPKTYNSGIFVSLVQVGLEFTHKAAPSTVKAKFNIYTLDNDGNKNFCCPSTFSVFKYQTESNKYQVFKSQTTLSSFQSNDNLEEGKDYVLVNDSTEALNLDFLLIFCEVEFVPYDIKCENDVVNYSSGATSQLSLKMFKEGILTDCVIEIGNESINTHRFILAKNSVVFQKMFEQMGMTEVLNGKIKIVDSSPECFKAMLEYFYSGEIDKKTIEKYSEDLFSIAHKYEVKQLMEICENYMAANIDAENFSKFCLFAEFYHLSKLAKACVNFLSVNKVFLMSKEWDQFKSLNKELAIRLMEKNIFDRKDSSDKKKEIVSVMSMNEEQLKTLEQAFQTTCYPDVCMRTEIAKNIGLSQRVVEVWFQNKRHKERQRLPKIQY</sequence>
<dbReference type="InterPro" id="IPR017970">
    <property type="entry name" value="Homeobox_CS"/>
</dbReference>
<evidence type="ECO:0000256" key="3">
    <source>
        <dbReference type="ARBA" id="ARBA00023155"/>
    </source>
</evidence>
<keyword evidence="9" id="KW-1185">Reference proteome</keyword>
<dbReference type="CDD" id="cd00086">
    <property type="entry name" value="homeodomain"/>
    <property type="match status" value="1"/>
</dbReference>
<dbReference type="InterPro" id="IPR009057">
    <property type="entry name" value="Homeodomain-like_sf"/>
</dbReference>
<dbReference type="PROSITE" id="PS50071">
    <property type="entry name" value="HOMEOBOX_2"/>
    <property type="match status" value="1"/>
</dbReference>
<evidence type="ECO:0000313" key="9">
    <source>
        <dbReference type="Proteomes" id="UP000887563"/>
    </source>
</evidence>
<dbReference type="WBParaSite" id="Minc3s02804g31627">
    <property type="protein sequence ID" value="Minc3s02804g31627"/>
    <property type="gene ID" value="Minc3s02804g31627"/>
</dbReference>
<dbReference type="CDD" id="cd14733">
    <property type="entry name" value="BACK"/>
    <property type="match status" value="1"/>
</dbReference>
<dbReference type="Gene3D" id="1.10.10.60">
    <property type="entry name" value="Homeodomain-like"/>
    <property type="match status" value="1"/>
</dbReference>
<evidence type="ECO:0000259" key="7">
    <source>
        <dbReference type="PROSITE" id="PS50071"/>
    </source>
</evidence>
<dbReference type="InterPro" id="IPR008974">
    <property type="entry name" value="TRAF-like"/>
</dbReference>
<keyword evidence="2 5" id="KW-0238">DNA-binding</keyword>
<feature type="DNA-binding region" description="Homeobox" evidence="5">
    <location>
        <begin position="377"/>
        <end position="428"/>
    </location>
</feature>
<dbReference type="SUPFAM" id="SSF49599">
    <property type="entry name" value="TRAF domain-like"/>
    <property type="match status" value="1"/>
</dbReference>
<feature type="domain" description="Homeobox" evidence="7">
    <location>
        <begin position="375"/>
        <end position="427"/>
    </location>
</feature>
<dbReference type="CDD" id="cd00121">
    <property type="entry name" value="MATH"/>
    <property type="match status" value="1"/>
</dbReference>
<evidence type="ECO:0000256" key="1">
    <source>
        <dbReference type="ARBA" id="ARBA00004123"/>
    </source>
</evidence>